<dbReference type="AlphaFoldDB" id="A0AAJ6KMC2"/>
<organism evidence="1 2">
    <name type="scientific">Xanthomonas oryzae pv. leersiae</name>
    <dbReference type="NCBI Taxonomy" id="3112258"/>
    <lineage>
        <taxon>Bacteria</taxon>
        <taxon>Pseudomonadati</taxon>
        <taxon>Pseudomonadota</taxon>
        <taxon>Gammaproteobacteria</taxon>
        <taxon>Lysobacterales</taxon>
        <taxon>Lysobacteraceae</taxon>
        <taxon>Xanthomonas</taxon>
    </lineage>
</organism>
<dbReference type="EMBL" id="CP127225">
    <property type="protein sequence ID" value="WIX07543.1"/>
    <property type="molecule type" value="Genomic_DNA"/>
</dbReference>
<accession>A0AAJ6KMC2</accession>
<proteinExistence type="predicted"/>
<sequence>MPDPGYLARMFAQMKAMGGPDLPGARRGSERIYRWQHVESGRIVAPGPSSKCAKNTACGRICWMASLAGRMGTSRSWRLALRSLLGEGLWWFFP</sequence>
<dbReference type="RefSeq" id="WP_285957104.1">
    <property type="nucleotide sequence ID" value="NZ_CP127225.1"/>
</dbReference>
<gene>
    <name evidence="1" type="ORF">QN060_05610</name>
</gene>
<dbReference type="Proteomes" id="UP001228059">
    <property type="component" value="Chromosome"/>
</dbReference>
<reference evidence="1 2" key="1">
    <citation type="submission" date="2023-05" db="EMBL/GenBank/DDBJ databases">
        <title>Complete Genome Resource of Xanthomonas oryzae pv. leersiae Strain YNJC Isolated From Plateau Japonica Rice in Southwest China.</title>
        <authorList>
            <person name="Aa X."/>
            <person name="Mei L."/>
            <person name="Liu P."/>
            <person name="Yang Y."/>
            <person name="Tang C."/>
            <person name="Zhang F."/>
            <person name="Dong C."/>
            <person name="Wang B."/>
            <person name="Chen X."/>
            <person name="Dai L."/>
        </authorList>
    </citation>
    <scope>NUCLEOTIDE SEQUENCE [LARGE SCALE GENOMIC DNA]</scope>
    <source>
        <strain evidence="1 2">YNJC</strain>
    </source>
</reference>
<evidence type="ECO:0000313" key="1">
    <source>
        <dbReference type="EMBL" id="WIX07543.1"/>
    </source>
</evidence>
<evidence type="ECO:0000313" key="2">
    <source>
        <dbReference type="Proteomes" id="UP001228059"/>
    </source>
</evidence>
<protein>
    <submittedName>
        <fullName evidence="1">Uncharacterized protein</fullName>
    </submittedName>
</protein>
<name>A0AAJ6KMC2_9XANT</name>